<organism evidence="1 2">
    <name type="scientific">Microcystis aeruginosa Ma_QC_B_20070730_S2</name>
    <dbReference type="NCBI Taxonomy" id="2486256"/>
    <lineage>
        <taxon>Bacteria</taxon>
        <taxon>Bacillati</taxon>
        <taxon>Cyanobacteriota</taxon>
        <taxon>Cyanophyceae</taxon>
        <taxon>Oscillatoriophycideae</taxon>
        <taxon>Chroococcales</taxon>
        <taxon>Microcystaceae</taxon>
        <taxon>Microcystis</taxon>
    </lineage>
</organism>
<evidence type="ECO:0000313" key="1">
    <source>
        <dbReference type="EMBL" id="TRU24385.1"/>
    </source>
</evidence>
<evidence type="ECO:0000313" key="2">
    <source>
        <dbReference type="Proteomes" id="UP000320551"/>
    </source>
</evidence>
<reference evidence="1 2" key="1">
    <citation type="submission" date="2019-01" db="EMBL/GenBank/DDBJ databases">
        <title>Coherence of Microcystis species and biogeography revealed through population genomics.</title>
        <authorList>
            <person name="Perez-Carrascal O.M."/>
            <person name="Terrat Y."/>
            <person name="Giani A."/>
            <person name="Fortin N."/>
            <person name="Tromas N."/>
            <person name="Shapiro B.J."/>
        </authorList>
    </citation>
    <scope>NUCLEOTIDE SEQUENCE [LARGE SCALE GENOMIC DNA]</scope>
    <source>
        <strain evidence="1">Ma_QC_B_20070730_S2</strain>
    </source>
</reference>
<name>A0A552DQ80_MICAE</name>
<proteinExistence type="predicted"/>
<comment type="caution">
    <text evidence="1">The sequence shown here is derived from an EMBL/GenBank/DDBJ whole genome shotgun (WGS) entry which is preliminary data.</text>
</comment>
<accession>A0A552DQ80</accession>
<gene>
    <name evidence="1" type="ORF">EWV80_11305</name>
</gene>
<dbReference type="AlphaFoldDB" id="A0A552DQ80"/>
<sequence>MLHHIFQQNTFESCIKAVEDAYYPREKYLKYAEEQAKKTNESLNSQKVLTEYFKTESPLRLYKKLDASKELIELRLPFTKEFHEFFMKRKFTIPVRIQVIQKAVNPLLCKHLGELWTNAHSH</sequence>
<protein>
    <submittedName>
        <fullName evidence="1">Uncharacterized protein</fullName>
    </submittedName>
</protein>
<dbReference type="Proteomes" id="UP000320551">
    <property type="component" value="Unassembled WGS sequence"/>
</dbReference>
<dbReference type="EMBL" id="SFBK01000152">
    <property type="protein sequence ID" value="TRU24385.1"/>
    <property type="molecule type" value="Genomic_DNA"/>
</dbReference>